<name>A0A3S2V1Y6_9BURK</name>
<evidence type="ECO:0000313" key="3">
    <source>
        <dbReference type="Proteomes" id="UP000288587"/>
    </source>
</evidence>
<gene>
    <name evidence="2" type="ORF">EOD73_10060</name>
</gene>
<dbReference type="InterPro" id="IPR006439">
    <property type="entry name" value="HAD-SF_hydro_IA"/>
</dbReference>
<dbReference type="EMBL" id="SACM01000002">
    <property type="protein sequence ID" value="RVT86359.1"/>
    <property type="molecule type" value="Genomic_DNA"/>
</dbReference>
<dbReference type="PANTHER" id="PTHR43611">
    <property type="entry name" value="ALPHA-D-GLUCOSE 1-PHOSPHATE PHOSPHATASE"/>
    <property type="match status" value="1"/>
</dbReference>
<dbReference type="SUPFAM" id="SSF56784">
    <property type="entry name" value="HAD-like"/>
    <property type="match status" value="1"/>
</dbReference>
<dbReference type="NCBIfam" id="TIGR01509">
    <property type="entry name" value="HAD-SF-IA-v3"/>
    <property type="match status" value="1"/>
</dbReference>
<dbReference type="CDD" id="cd02603">
    <property type="entry name" value="HAD_sEH-N_like"/>
    <property type="match status" value="1"/>
</dbReference>
<dbReference type="Pfam" id="PF00702">
    <property type="entry name" value="Hydrolase"/>
    <property type="match status" value="1"/>
</dbReference>
<dbReference type="PANTHER" id="PTHR43611:SF3">
    <property type="entry name" value="FLAVIN MONONUCLEOTIDE HYDROLASE 1, CHLOROPLATIC"/>
    <property type="match status" value="1"/>
</dbReference>
<accession>A0A3S2V1Y6</accession>
<dbReference type="Gene3D" id="3.40.50.1000">
    <property type="entry name" value="HAD superfamily/HAD-like"/>
    <property type="match status" value="1"/>
</dbReference>
<feature type="compositionally biased region" description="Basic residues" evidence="1">
    <location>
        <begin position="9"/>
        <end position="21"/>
    </location>
</feature>
<dbReference type="OrthoDB" id="9797415at2"/>
<dbReference type="InterPro" id="IPR036412">
    <property type="entry name" value="HAD-like_sf"/>
</dbReference>
<sequence>MQSVASQTGHRKRRGPGRLHGRGLALGPRRVTALGSPRVVFDFGAVLFRWRPAVVIAQVWPDLAQSPQRLERAVADCFQGYDGDWGLFDQGLIDAEELAQRHERRLGWPAARVRDLVTAAAAELQPQPDVLAVLLALRAQGHRLSFLSNMPKDLVAALRERYPLSDWFEDGVFSSEVKLRKPDPAVFALATARFGEAVGDCLLIDDHPSNVAAARAHGWQAELFTDAGSLRVALVRRGLLPQ</sequence>
<comment type="caution">
    <text evidence="2">The sequence shown here is derived from an EMBL/GenBank/DDBJ whole genome shotgun (WGS) entry which is preliminary data.</text>
</comment>
<evidence type="ECO:0000256" key="1">
    <source>
        <dbReference type="SAM" id="MobiDB-lite"/>
    </source>
</evidence>
<feature type="region of interest" description="Disordered" evidence="1">
    <location>
        <begin position="1"/>
        <end position="24"/>
    </location>
</feature>
<dbReference type="Proteomes" id="UP000288587">
    <property type="component" value="Unassembled WGS sequence"/>
</dbReference>
<keyword evidence="3" id="KW-1185">Reference proteome</keyword>
<dbReference type="AlphaFoldDB" id="A0A3S2V1Y6"/>
<protein>
    <submittedName>
        <fullName evidence="2">HAD family phosphatase</fullName>
    </submittedName>
</protein>
<evidence type="ECO:0000313" key="2">
    <source>
        <dbReference type="EMBL" id="RVT86359.1"/>
    </source>
</evidence>
<dbReference type="InterPro" id="IPR023214">
    <property type="entry name" value="HAD_sf"/>
</dbReference>
<reference evidence="2 3" key="1">
    <citation type="submission" date="2019-01" db="EMBL/GenBank/DDBJ databases">
        <authorList>
            <person name="Chen W.-M."/>
        </authorList>
    </citation>
    <scope>NUCLEOTIDE SEQUENCE [LARGE SCALE GENOMIC DNA]</scope>
    <source>
        <strain evidence="2 3">CCP-18</strain>
    </source>
</reference>
<organism evidence="2 3">
    <name type="scientific">Inhella crocodyli</name>
    <dbReference type="NCBI Taxonomy" id="2499851"/>
    <lineage>
        <taxon>Bacteria</taxon>
        <taxon>Pseudomonadati</taxon>
        <taxon>Pseudomonadota</taxon>
        <taxon>Betaproteobacteria</taxon>
        <taxon>Burkholderiales</taxon>
        <taxon>Sphaerotilaceae</taxon>
        <taxon>Inhella</taxon>
    </lineage>
</organism>
<proteinExistence type="predicted"/>